<proteinExistence type="predicted"/>
<accession>A0A0R0D140</accession>
<dbReference type="Gene3D" id="3.30.70.920">
    <property type="match status" value="1"/>
</dbReference>
<dbReference type="PATRIC" id="fig|344882.3.peg.1549"/>
<protein>
    <recommendedName>
        <fullName evidence="3">Nitrate reductase formation protein NapD</fullName>
    </recommendedName>
</protein>
<dbReference type="EMBL" id="LDJL01000002">
    <property type="protein sequence ID" value="KRG71716.1"/>
    <property type="molecule type" value="Genomic_DNA"/>
</dbReference>
<organism evidence="1 2">
    <name type="scientific">Pseudoxanthomonas dokdonensis</name>
    <dbReference type="NCBI Taxonomy" id="344882"/>
    <lineage>
        <taxon>Bacteria</taxon>
        <taxon>Pseudomonadati</taxon>
        <taxon>Pseudomonadota</taxon>
        <taxon>Gammaproteobacteria</taxon>
        <taxon>Lysobacterales</taxon>
        <taxon>Lysobacteraceae</taxon>
        <taxon>Pseudoxanthomonas</taxon>
    </lineage>
</organism>
<dbReference type="Pfam" id="PF03927">
    <property type="entry name" value="NapD"/>
    <property type="match status" value="1"/>
</dbReference>
<dbReference type="Proteomes" id="UP000052052">
    <property type="component" value="Unassembled WGS sequence"/>
</dbReference>
<name>A0A0R0D140_9GAMM</name>
<comment type="caution">
    <text evidence="1">The sequence shown here is derived from an EMBL/GenBank/DDBJ whole genome shotgun (WGS) entry which is preliminary data.</text>
</comment>
<dbReference type="AlphaFoldDB" id="A0A0R0D140"/>
<evidence type="ECO:0000313" key="2">
    <source>
        <dbReference type="Proteomes" id="UP000052052"/>
    </source>
</evidence>
<dbReference type="InterPro" id="IPR005623">
    <property type="entry name" value="Chaperone_NapD_NO3_reduct"/>
</dbReference>
<evidence type="ECO:0000313" key="1">
    <source>
        <dbReference type="EMBL" id="KRG71716.1"/>
    </source>
</evidence>
<sequence length="79" mass="8366">MDAMLAYLAAQPALEMAVPGEHRSIVLCESADQYALMDSMEALRLLPGVLNVLLVYHHAEPEQALSQSLGDSTAAGAPT</sequence>
<evidence type="ECO:0008006" key="3">
    <source>
        <dbReference type="Google" id="ProtNLM"/>
    </source>
</evidence>
<keyword evidence="2" id="KW-1185">Reference proteome</keyword>
<reference evidence="1 2" key="1">
    <citation type="submission" date="2015-05" db="EMBL/GenBank/DDBJ databases">
        <title>Genome sequencing and analysis of members of genus Stenotrophomonas.</title>
        <authorList>
            <person name="Patil P.P."/>
            <person name="Midha S."/>
            <person name="Patil P.B."/>
        </authorList>
    </citation>
    <scope>NUCLEOTIDE SEQUENCE [LARGE SCALE GENOMIC DNA]</scope>
    <source>
        <strain evidence="1 2">DSM 21858</strain>
    </source>
</reference>
<gene>
    <name evidence="1" type="ORF">ABB29_01755</name>
</gene>
<dbReference type="STRING" id="344882.ABB29_01755"/>